<accession>A0ABS2SYL8</accession>
<keyword evidence="1" id="KW-1133">Transmembrane helix</keyword>
<organism evidence="4 5">
    <name type="scientific">Shouchella xiaoxiensis</name>
    <dbReference type="NCBI Taxonomy" id="766895"/>
    <lineage>
        <taxon>Bacteria</taxon>
        <taxon>Bacillati</taxon>
        <taxon>Bacillota</taxon>
        <taxon>Bacilli</taxon>
        <taxon>Bacillales</taxon>
        <taxon>Bacillaceae</taxon>
        <taxon>Shouchella</taxon>
    </lineage>
</organism>
<comment type="caution">
    <text evidence="4">The sequence shown here is derived from an EMBL/GenBank/DDBJ whole genome shotgun (WGS) entry which is preliminary data.</text>
</comment>
<dbReference type="InterPro" id="IPR054530">
    <property type="entry name" value="TcaA_4th"/>
</dbReference>
<proteinExistence type="predicted"/>
<gene>
    <name evidence="4" type="ORF">JOC54_002578</name>
</gene>
<reference evidence="4" key="1">
    <citation type="submission" date="2021-01" db="EMBL/GenBank/DDBJ databases">
        <title>Genomic Encyclopedia of Type Strains, Phase IV (KMG-IV): sequencing the most valuable type-strain genomes for metagenomic binning, comparative biology and taxonomic classification.</title>
        <authorList>
            <person name="Goeker M."/>
        </authorList>
    </citation>
    <scope>NUCLEOTIDE SEQUENCE</scope>
    <source>
        <strain evidence="4">DSM 21943</strain>
    </source>
</reference>
<sequence length="472" mass="52694">MSFCGQCGNKREVGKPFCGNCGQSLTEQTRNGSAKPASVVKRKRTKKEKGLLGGMIAVILLVMGGIYAGNEYTSAERTVDRFVSAVNAEDIEAIEKQLDRAGEHAVQPFEVEAMIALFETGDVNLNQLASSLKSVGSSEGFTLVEEGTFLFIFNTYQIEVNEHYYEVHIPHEEIELTIDGESINTAQADDYFIRVGPFIPGIYTIEALVTNEFGEFTHTQTASFIYGYETVYVDMNIDLVSFNMYEENEHVSILVNDTEVSLAEGSAEVGPMLIDGLSSYQIVVEYPWGEETSEPFPIDSAYQDVLLDFEINEEIEAKLAEAIIEFGESYYEAFSQFDEGLLVRTSGELPHNHLATFYEVYEDNSYEYAAQLDSIDVWYEDHYLSSTESGEVLLVLPIEYDVQVNRSGLDLSDGLYHSSEACFMNLTFDKEAGWSVYDCQLSVSSWLNSGDSVSYPGSQVLHQSDDSVEIEF</sequence>
<evidence type="ECO:0000313" key="5">
    <source>
        <dbReference type="Proteomes" id="UP001179280"/>
    </source>
</evidence>
<evidence type="ECO:0000259" key="3">
    <source>
        <dbReference type="Pfam" id="PF25155"/>
    </source>
</evidence>
<dbReference type="InterPro" id="IPR056902">
    <property type="entry name" value="NTF2_YvbJ"/>
</dbReference>
<dbReference type="RefSeq" id="WP_204466581.1">
    <property type="nucleotide sequence ID" value="NZ_JAFBCV010000007.1"/>
</dbReference>
<keyword evidence="5" id="KW-1185">Reference proteome</keyword>
<dbReference type="Pfam" id="PF22820">
    <property type="entry name" value="TcaA_3rd_4th"/>
    <property type="match status" value="1"/>
</dbReference>
<dbReference type="Pfam" id="PF25155">
    <property type="entry name" value="NTF2_YvbJ"/>
    <property type="match status" value="1"/>
</dbReference>
<name>A0ABS2SYL8_9BACI</name>
<dbReference type="PANTHER" id="PTHR40038:SF1">
    <property type="entry name" value="MEMBRANE-ASSOCIATED PROTEIN TCAA"/>
    <property type="match status" value="1"/>
</dbReference>
<dbReference type="EMBL" id="JAFBCV010000007">
    <property type="protein sequence ID" value="MBM7839307.1"/>
    <property type="molecule type" value="Genomic_DNA"/>
</dbReference>
<keyword evidence="1" id="KW-0472">Membrane</keyword>
<evidence type="ECO:0000259" key="2">
    <source>
        <dbReference type="Pfam" id="PF22820"/>
    </source>
</evidence>
<evidence type="ECO:0000256" key="1">
    <source>
        <dbReference type="SAM" id="Phobius"/>
    </source>
</evidence>
<dbReference type="Proteomes" id="UP001179280">
    <property type="component" value="Unassembled WGS sequence"/>
</dbReference>
<feature type="domain" description="YvbJ-like NTF2-like" evidence="3">
    <location>
        <begin position="320"/>
        <end position="439"/>
    </location>
</feature>
<evidence type="ECO:0000313" key="4">
    <source>
        <dbReference type="EMBL" id="MBM7839307.1"/>
    </source>
</evidence>
<feature type="domain" description="TcaA 4th" evidence="2">
    <location>
        <begin position="242"/>
        <end position="305"/>
    </location>
</feature>
<feature type="transmembrane region" description="Helical" evidence="1">
    <location>
        <begin position="51"/>
        <end position="69"/>
    </location>
</feature>
<protein>
    <submittedName>
        <fullName evidence="4">Membrane protein YvbJ</fullName>
    </submittedName>
</protein>
<dbReference type="PANTHER" id="PTHR40038">
    <property type="entry name" value="MEMBRANE-ASSOCIATED PROTEIN TCAA"/>
    <property type="match status" value="1"/>
</dbReference>
<keyword evidence="1" id="KW-0812">Transmembrane</keyword>